<protein>
    <recommendedName>
        <fullName evidence="3">V-SNARE coiled-coil homology domain-containing protein</fullName>
    </recommendedName>
</protein>
<dbReference type="InterPro" id="IPR042855">
    <property type="entry name" value="V_SNARE_CC"/>
</dbReference>
<dbReference type="Pfam" id="PF00957">
    <property type="entry name" value="Synaptobrevin"/>
    <property type="match status" value="1"/>
</dbReference>
<sequence length="123" mass="12822">MEQANSGGKLAMVSTQVNEVTTIMHQNIELLLEREENLNLLDEKASALGKLSRKFHQTARAARRLKMWQQAKFGMATGAAIAVGVGVVTVPPLVAVMGPAGWAVGGSVAVAGGIGMGVAVARR</sequence>
<feature type="transmembrane region" description="Helical" evidence="2">
    <location>
        <begin position="100"/>
        <end position="121"/>
    </location>
</feature>
<accession>A0A7S2MC30</accession>
<organism evidence="4">
    <name type="scientific">Haptolina brevifila</name>
    <dbReference type="NCBI Taxonomy" id="156173"/>
    <lineage>
        <taxon>Eukaryota</taxon>
        <taxon>Haptista</taxon>
        <taxon>Haptophyta</taxon>
        <taxon>Prymnesiophyceae</taxon>
        <taxon>Prymnesiales</taxon>
        <taxon>Prymnesiaceae</taxon>
        <taxon>Haptolina</taxon>
    </lineage>
</organism>
<evidence type="ECO:0000313" key="4">
    <source>
        <dbReference type="EMBL" id="CAD9474570.1"/>
    </source>
</evidence>
<dbReference type="SUPFAM" id="SSF58038">
    <property type="entry name" value="SNARE fusion complex"/>
    <property type="match status" value="1"/>
</dbReference>
<evidence type="ECO:0000256" key="2">
    <source>
        <dbReference type="SAM" id="Phobius"/>
    </source>
</evidence>
<evidence type="ECO:0000256" key="1">
    <source>
        <dbReference type="PROSITE-ProRule" id="PRU00290"/>
    </source>
</evidence>
<proteinExistence type="predicted"/>
<dbReference type="AlphaFoldDB" id="A0A7S2MC30"/>
<dbReference type="PROSITE" id="PS50892">
    <property type="entry name" value="V_SNARE"/>
    <property type="match status" value="1"/>
</dbReference>
<keyword evidence="1" id="KW-0175">Coiled coil</keyword>
<dbReference type="InterPro" id="IPR001388">
    <property type="entry name" value="Synaptobrevin-like"/>
</dbReference>
<dbReference type="InterPro" id="IPR016444">
    <property type="entry name" value="Synaptobrevin/VAMP"/>
</dbReference>
<dbReference type="GO" id="GO:0016192">
    <property type="term" value="P:vesicle-mediated transport"/>
    <property type="evidence" value="ECO:0007669"/>
    <property type="project" value="InterPro"/>
</dbReference>
<keyword evidence="2" id="KW-0812">Transmembrane</keyword>
<feature type="domain" description="V-SNARE coiled-coil homology" evidence="3">
    <location>
        <begin position="9"/>
        <end position="70"/>
    </location>
</feature>
<gene>
    <name evidence="4" type="ORF">CBRE1094_LOCUS23481</name>
</gene>
<keyword evidence="2" id="KW-0472">Membrane</keyword>
<dbReference type="Gene3D" id="1.20.5.110">
    <property type="match status" value="1"/>
</dbReference>
<keyword evidence="2" id="KW-1133">Transmembrane helix</keyword>
<evidence type="ECO:0000259" key="3">
    <source>
        <dbReference type="PROSITE" id="PS50892"/>
    </source>
</evidence>
<dbReference type="PANTHER" id="PTHR45701">
    <property type="entry name" value="SYNAPTOBREVIN FAMILY MEMBER"/>
    <property type="match status" value="1"/>
</dbReference>
<dbReference type="EMBL" id="HBGU01043049">
    <property type="protein sequence ID" value="CAD9474570.1"/>
    <property type="molecule type" value="Transcribed_RNA"/>
</dbReference>
<dbReference type="PRINTS" id="PR00219">
    <property type="entry name" value="SYNAPTOBREVN"/>
</dbReference>
<name>A0A7S2MC30_9EUKA</name>
<feature type="transmembrane region" description="Helical" evidence="2">
    <location>
        <begin position="73"/>
        <end position="94"/>
    </location>
</feature>
<reference evidence="4" key="1">
    <citation type="submission" date="2021-01" db="EMBL/GenBank/DDBJ databases">
        <authorList>
            <person name="Corre E."/>
            <person name="Pelletier E."/>
            <person name="Niang G."/>
            <person name="Scheremetjew M."/>
            <person name="Finn R."/>
            <person name="Kale V."/>
            <person name="Holt S."/>
            <person name="Cochrane G."/>
            <person name="Meng A."/>
            <person name="Brown T."/>
            <person name="Cohen L."/>
        </authorList>
    </citation>
    <scope>NUCLEOTIDE SEQUENCE</scope>
    <source>
        <strain evidence="4">UTEX LB 985</strain>
    </source>
</reference>
<dbReference type="GO" id="GO:0016020">
    <property type="term" value="C:membrane"/>
    <property type="evidence" value="ECO:0007669"/>
    <property type="project" value="InterPro"/>
</dbReference>